<reference evidence="2 3" key="1">
    <citation type="submission" date="2019-09" db="EMBL/GenBank/DDBJ databases">
        <title>The hologenome of the rock-dwelling lichen Lasallia pustulata.</title>
        <authorList>
            <person name="Greshake Tzovaras B."/>
            <person name="Segers F."/>
            <person name="Bicker A."/>
            <person name="Dal Grande F."/>
            <person name="Otte J."/>
            <person name="Hankeln T."/>
            <person name="Schmitt I."/>
            <person name="Ebersberger I."/>
        </authorList>
    </citation>
    <scope>NUCLEOTIDE SEQUENCE [LARGE SCALE GENOMIC DNA]</scope>
    <source>
        <strain evidence="2">A1-1</strain>
    </source>
</reference>
<feature type="region of interest" description="Disordered" evidence="1">
    <location>
        <begin position="310"/>
        <end position="432"/>
    </location>
</feature>
<protein>
    <submittedName>
        <fullName evidence="2">Uncharacterized protein</fullName>
    </submittedName>
</protein>
<accession>A0A5M8PJE2</accession>
<comment type="caution">
    <text evidence="2">The sequence shown here is derived from an EMBL/GenBank/DDBJ whole genome shotgun (WGS) entry which is preliminary data.</text>
</comment>
<dbReference type="Proteomes" id="UP000324767">
    <property type="component" value="Unassembled WGS sequence"/>
</dbReference>
<feature type="compositionally biased region" description="Basic residues" evidence="1">
    <location>
        <begin position="363"/>
        <end position="379"/>
    </location>
</feature>
<dbReference type="EMBL" id="VXIT01000012">
    <property type="protein sequence ID" value="KAA6408894.1"/>
    <property type="molecule type" value="Genomic_DNA"/>
</dbReference>
<gene>
    <name evidence="2" type="ORF">FRX48_07238</name>
</gene>
<organism evidence="2 3">
    <name type="scientific">Lasallia pustulata</name>
    <dbReference type="NCBI Taxonomy" id="136370"/>
    <lineage>
        <taxon>Eukaryota</taxon>
        <taxon>Fungi</taxon>
        <taxon>Dikarya</taxon>
        <taxon>Ascomycota</taxon>
        <taxon>Pezizomycotina</taxon>
        <taxon>Lecanoromycetes</taxon>
        <taxon>OSLEUM clade</taxon>
        <taxon>Umbilicariomycetidae</taxon>
        <taxon>Umbilicariales</taxon>
        <taxon>Umbilicariaceae</taxon>
        <taxon>Lasallia</taxon>
    </lineage>
</organism>
<sequence>MPETARAHPVRSIRRPEFSPTRHNGRRDEEDAAWFYEGIYTLNREINVTLHTKWIAGEWRRRAVSLYTDTKKAKAMSNELLTPRLLQKELKKGETYWGENPPTEPATTAVVSTYIMILPNQCHNYALFAQACVALNMACQPSQELICEAFRLAFPLLVDLEGEPPESAIEKAIPRGLELYHQGIRRSRALLYNNRAAEYAEEPLERCTNGELQFPIDQNSHNMIHVDADSRIIPLARLPLEGYPGIDWSRLYKPHDPSTAKLNFWHMFEALNPWAKSECQETNDKIWEVAVRSNWATLFKMKGLGALEDGAGSTTDYTADNGEPRKASGSGRSRKGKERALEVEDENDDEGANGGHGEGSLVGKRKAGKSGRCKKRRKRSLAEDENDEKGTNGGHGENPLATKSKGGDDGRAQNGAVEGKSSALSGVPKVDS</sequence>
<feature type="region of interest" description="Disordered" evidence="1">
    <location>
        <begin position="1"/>
        <end position="25"/>
    </location>
</feature>
<evidence type="ECO:0000256" key="1">
    <source>
        <dbReference type="SAM" id="MobiDB-lite"/>
    </source>
</evidence>
<name>A0A5M8PJE2_9LECA</name>
<dbReference type="AlphaFoldDB" id="A0A5M8PJE2"/>
<proteinExistence type="predicted"/>
<evidence type="ECO:0000313" key="2">
    <source>
        <dbReference type="EMBL" id="KAA6408894.1"/>
    </source>
</evidence>
<evidence type="ECO:0000313" key="3">
    <source>
        <dbReference type="Proteomes" id="UP000324767"/>
    </source>
</evidence>